<comment type="caution">
    <text evidence="1">The sequence shown here is derived from an EMBL/GenBank/DDBJ whole genome shotgun (WGS) entry which is preliminary data.</text>
</comment>
<dbReference type="EMBL" id="BROD01000001">
    <property type="protein sequence ID" value="GKX65107.1"/>
    <property type="molecule type" value="Genomic_DNA"/>
</dbReference>
<organism evidence="1 2">
    <name type="scientific">Inconstantimicrobium mannanitabidum</name>
    <dbReference type="NCBI Taxonomy" id="1604901"/>
    <lineage>
        <taxon>Bacteria</taxon>
        <taxon>Bacillati</taxon>
        <taxon>Bacillota</taxon>
        <taxon>Clostridia</taxon>
        <taxon>Eubacteriales</taxon>
        <taxon>Clostridiaceae</taxon>
        <taxon>Inconstantimicrobium</taxon>
    </lineage>
</organism>
<protein>
    <submittedName>
        <fullName evidence="1">Uncharacterized protein</fullName>
    </submittedName>
</protein>
<gene>
    <name evidence="1" type="ORF">rsdtw13_03650</name>
</gene>
<dbReference type="Proteomes" id="UP001058074">
    <property type="component" value="Unassembled WGS sequence"/>
</dbReference>
<evidence type="ECO:0000313" key="2">
    <source>
        <dbReference type="Proteomes" id="UP001058074"/>
    </source>
</evidence>
<name>A0ACB5R7G8_9CLOT</name>
<evidence type="ECO:0000313" key="1">
    <source>
        <dbReference type="EMBL" id="GKX65107.1"/>
    </source>
</evidence>
<proteinExistence type="predicted"/>
<accession>A0ACB5R7G8</accession>
<reference evidence="1" key="1">
    <citation type="journal article" date="2025" name="Int. J. Syst. Evol. Microbiol.">
        <title>Inconstantimicrobium mannanitabidum sp. nov., a novel member of the family Clostridiaceae isolated from anoxic soil under the treatment of reductive soil disinfestation.</title>
        <authorList>
            <person name="Ueki A."/>
            <person name="Tonouchi A."/>
            <person name="Honma S."/>
            <person name="Kaku N."/>
            <person name="Ueki K."/>
        </authorList>
    </citation>
    <scope>NUCLEOTIDE SEQUENCE</scope>
    <source>
        <strain evidence="1">TW13</strain>
    </source>
</reference>
<keyword evidence="2" id="KW-1185">Reference proteome</keyword>
<sequence length="151" mass="17048">MNYNVIYSVNYFNMPIIVYITLVITISIVVFLIRKHKDIENRNIIRGVIPPGVLVGIFAIASLYSYLNNIHSLKNGNYNVIEGKVESFSPAASSYKGIESFQVDSKTFEYSNSSINGGLNHSVFNIEGMKNGSMVRICYRNDAILRLEVRK</sequence>